<protein>
    <recommendedName>
        <fullName evidence="4">Type VI secretion system-associated protein TagO</fullName>
    </recommendedName>
</protein>
<feature type="region of interest" description="Disordered" evidence="1">
    <location>
        <begin position="63"/>
        <end position="85"/>
    </location>
</feature>
<dbReference type="InterPro" id="IPR017738">
    <property type="entry name" value="T6SS-assoc_VCA0118"/>
</dbReference>
<keyword evidence="3" id="KW-1185">Reference proteome</keyword>
<proteinExistence type="predicted"/>
<organism evidence="2 3">
    <name type="scientific">Burkholderia diffusa</name>
    <dbReference type="NCBI Taxonomy" id="488732"/>
    <lineage>
        <taxon>Bacteria</taxon>
        <taxon>Pseudomonadati</taxon>
        <taxon>Pseudomonadota</taxon>
        <taxon>Betaproteobacteria</taxon>
        <taxon>Burkholderiales</taxon>
        <taxon>Burkholderiaceae</taxon>
        <taxon>Burkholderia</taxon>
        <taxon>Burkholderia cepacia complex</taxon>
    </lineage>
</organism>
<dbReference type="PROSITE" id="PS51257">
    <property type="entry name" value="PROKAR_LIPOPROTEIN"/>
    <property type="match status" value="1"/>
</dbReference>
<reference evidence="2 3" key="1">
    <citation type="submission" date="2019-09" db="EMBL/GenBank/DDBJ databases">
        <authorList>
            <person name="Depoorter E."/>
        </authorList>
    </citation>
    <scope>NUCLEOTIDE SEQUENCE [LARGE SCALE GENOMIC DNA]</scope>
    <source>
        <strain evidence="2">LMG 24065</strain>
    </source>
</reference>
<accession>A0A6P2QK02</accession>
<sequence length="242" mass="25275">MRSLSIALVCAALVAGCDAGKQGTAAGPSSATPAVMKTCTSIVSAIERLACFDALAGTPPAPVAATPATQQNEAPAAADSQKPAKPPTIVELVRLNEAKRAAGETGFRLSRTEEAVPGRWSVVMSAPALGGATAPPILAISCLSNISRLQLLESQPITPNRMNIRLLLDGQPISASVPWQVLEDGTVVDAGRGLVAIEQLRYLVKAGGRLQVESDYAPFSGLLFDATNLHSLMKQQREACHW</sequence>
<dbReference type="Pfam" id="PF11319">
    <property type="entry name" value="VasI"/>
    <property type="match status" value="1"/>
</dbReference>
<evidence type="ECO:0000313" key="3">
    <source>
        <dbReference type="Proteomes" id="UP000494125"/>
    </source>
</evidence>
<gene>
    <name evidence="2" type="ORF">BDI24065_05987</name>
</gene>
<dbReference type="NCBIfam" id="TIGR03360">
    <property type="entry name" value="VI_minor_1"/>
    <property type="match status" value="1"/>
</dbReference>
<dbReference type="AlphaFoldDB" id="A0A6P2QK02"/>
<evidence type="ECO:0000256" key="1">
    <source>
        <dbReference type="SAM" id="MobiDB-lite"/>
    </source>
</evidence>
<evidence type="ECO:0000313" key="2">
    <source>
        <dbReference type="EMBL" id="VWC23448.1"/>
    </source>
</evidence>
<dbReference type="Proteomes" id="UP000494125">
    <property type="component" value="Unassembled WGS sequence"/>
</dbReference>
<evidence type="ECO:0008006" key="4">
    <source>
        <dbReference type="Google" id="ProtNLM"/>
    </source>
</evidence>
<name>A0A6P2QK02_9BURK</name>
<dbReference type="EMBL" id="CABVPN010000041">
    <property type="protein sequence ID" value="VWC23448.1"/>
    <property type="molecule type" value="Genomic_DNA"/>
</dbReference>